<keyword evidence="2" id="KW-1185">Reference proteome</keyword>
<dbReference type="EMBL" id="CABVMM010000009">
    <property type="protein sequence ID" value="VVV01144.1"/>
    <property type="molecule type" value="Genomic_DNA"/>
</dbReference>
<reference evidence="1" key="1">
    <citation type="submission" date="2019-09" db="EMBL/GenBank/DDBJ databases">
        <authorList>
            <person name="Rodrigo-Torres L."/>
            <person name="Arahal R. D."/>
            <person name="Lucena T."/>
        </authorList>
    </citation>
    <scope>NUCLEOTIDE SEQUENCE</scope>
    <source>
        <strain evidence="1">ISS653</strain>
    </source>
</reference>
<organism evidence="1 2">
    <name type="scientific">Mesonia oceanica</name>
    <dbReference type="NCBI Taxonomy" id="2687242"/>
    <lineage>
        <taxon>Bacteria</taxon>
        <taxon>Pseudomonadati</taxon>
        <taxon>Bacteroidota</taxon>
        <taxon>Flavobacteriia</taxon>
        <taxon>Flavobacteriales</taxon>
        <taxon>Flavobacteriaceae</taxon>
        <taxon>Mesonia</taxon>
    </lineage>
</organism>
<evidence type="ECO:0000313" key="2">
    <source>
        <dbReference type="Proteomes" id="UP000356253"/>
    </source>
</evidence>
<gene>
    <name evidence="1" type="ORF">FVB9532_02424</name>
</gene>
<comment type="caution">
    <text evidence="1">The sequence shown here is derived from an EMBL/GenBank/DDBJ whole genome shotgun (WGS) entry which is preliminary data.</text>
</comment>
<dbReference type="Proteomes" id="UP000356253">
    <property type="component" value="Unassembled WGS sequence"/>
</dbReference>
<name>A0AC61Y9G0_9FLAO</name>
<sequence>MKKILLFLPIFFLATVLHAQMSSRMLIKGKINVPIDDEASSIDVYNLSTTKGTITDNYGEFLIAVAEGDKLYFSGIQYQDFTVEITEDIMKSKKLNITINEAVTELEEVTVRPYGLSGNIEVDLQKIQTQDINSPNGGSLALVETYDYELRPDDKTKVHNDAIDKSYLKNGLNFANIFREIFSSRDKDASKDMIKEDIDVKIRKVYDDDFFNQYLNIKRENINEFIFYAQEHGLHKEMLKRGNDLALIQFLIEKSKAYKMQQNK</sequence>
<protein>
    <submittedName>
        <fullName evidence="1">Uncharacterized protein</fullName>
    </submittedName>
</protein>
<proteinExistence type="predicted"/>
<evidence type="ECO:0000313" key="1">
    <source>
        <dbReference type="EMBL" id="VVV01144.1"/>
    </source>
</evidence>
<accession>A0AC61Y9G0</accession>